<organism evidence="2 3">
    <name type="scientific">Alienimonas chondri</name>
    <dbReference type="NCBI Taxonomy" id="2681879"/>
    <lineage>
        <taxon>Bacteria</taxon>
        <taxon>Pseudomonadati</taxon>
        <taxon>Planctomycetota</taxon>
        <taxon>Planctomycetia</taxon>
        <taxon>Planctomycetales</taxon>
        <taxon>Planctomycetaceae</taxon>
        <taxon>Alienimonas</taxon>
    </lineage>
</organism>
<reference evidence="2 3" key="1">
    <citation type="journal article" date="2020" name="Syst. Appl. Microbiol.">
        <title>Alienimonas chondri sp. nov., a novel planctomycete isolated from the biofilm of the red alga Chondrus crispus.</title>
        <authorList>
            <person name="Vitorino I."/>
            <person name="Albuquerque L."/>
            <person name="Wiegand S."/>
            <person name="Kallscheuer N."/>
            <person name="da Costa M.S."/>
            <person name="Lobo-da-Cunha A."/>
            <person name="Jogler C."/>
            <person name="Lage O.M."/>
        </authorList>
    </citation>
    <scope>NUCLEOTIDE SEQUENCE [LARGE SCALE GENOMIC DNA]</scope>
    <source>
        <strain evidence="2 3">LzC2</strain>
    </source>
</reference>
<evidence type="ECO:0000256" key="1">
    <source>
        <dbReference type="SAM" id="Phobius"/>
    </source>
</evidence>
<keyword evidence="1" id="KW-1133">Transmembrane helix</keyword>
<dbReference type="Proteomes" id="UP000609651">
    <property type="component" value="Unassembled WGS sequence"/>
</dbReference>
<gene>
    <name evidence="2" type="ORF">LzC2_12230</name>
</gene>
<dbReference type="EMBL" id="WTPX01000027">
    <property type="protein sequence ID" value="NNJ25160.1"/>
    <property type="molecule type" value="Genomic_DNA"/>
</dbReference>
<feature type="transmembrane region" description="Helical" evidence="1">
    <location>
        <begin position="51"/>
        <end position="76"/>
    </location>
</feature>
<comment type="caution">
    <text evidence="2">The sequence shown here is derived from an EMBL/GenBank/DDBJ whole genome shotgun (WGS) entry which is preliminary data.</text>
</comment>
<sequence length="81" mass="8549">MHREIDLLNVDSLIPLSLVAFLFGWGFGLAGESLLRRIRPERGGRRPRATAFAAGYAGGAIGFAVAAAGVALLLLVENATR</sequence>
<feature type="transmembrane region" description="Helical" evidence="1">
    <location>
        <begin position="12"/>
        <end position="30"/>
    </location>
</feature>
<name>A0ABX1VCC9_9PLAN</name>
<keyword evidence="1" id="KW-0812">Transmembrane</keyword>
<evidence type="ECO:0000313" key="3">
    <source>
        <dbReference type="Proteomes" id="UP000609651"/>
    </source>
</evidence>
<protein>
    <submittedName>
        <fullName evidence="2">Uncharacterized protein</fullName>
    </submittedName>
</protein>
<keyword evidence="1" id="KW-0472">Membrane</keyword>
<keyword evidence="3" id="KW-1185">Reference proteome</keyword>
<proteinExistence type="predicted"/>
<accession>A0ABX1VCC9</accession>
<evidence type="ECO:0000313" key="2">
    <source>
        <dbReference type="EMBL" id="NNJ25160.1"/>
    </source>
</evidence>